<dbReference type="RefSeq" id="WP_116009099.1">
    <property type="nucleotide sequence ID" value="NZ_QUOU01000001.1"/>
</dbReference>
<proteinExistence type="predicted"/>
<keyword evidence="1" id="KW-0732">Signal</keyword>
<dbReference type="PROSITE" id="PS51257">
    <property type="entry name" value="PROKAR_LIPOPROTEIN"/>
    <property type="match status" value="1"/>
</dbReference>
<sequence>MKQYRLMLVTVALVMTSLSLLGCQDATKSALSIAENTNEYTKGQGFNQAVHSQLKYFHLSVAAKNRQALPINQFHQWIVTLNDVNQTPITDAAFFISGGMKGHGHGLPTQPKVTKHLGNGRYLLEGMKFNMDGKWFVRIQISTPKQQDIAEFSFNVHY</sequence>
<organism evidence="3 4">
    <name type="scientific">Thalassotalea euphylliae</name>
    <dbReference type="NCBI Taxonomy" id="1655234"/>
    <lineage>
        <taxon>Bacteria</taxon>
        <taxon>Pseudomonadati</taxon>
        <taxon>Pseudomonadota</taxon>
        <taxon>Gammaproteobacteria</taxon>
        <taxon>Alteromonadales</taxon>
        <taxon>Colwelliaceae</taxon>
        <taxon>Thalassotalea</taxon>
    </lineage>
</organism>
<gene>
    <name evidence="3" type="ORF">DXX93_16710</name>
</gene>
<evidence type="ECO:0000313" key="3">
    <source>
        <dbReference type="EMBL" id="REL28039.1"/>
    </source>
</evidence>
<dbReference type="Pfam" id="PF13115">
    <property type="entry name" value="YtkA"/>
    <property type="match status" value="1"/>
</dbReference>
<feature type="domain" description="YtkA-like" evidence="2">
    <location>
        <begin position="75"/>
        <end position="139"/>
    </location>
</feature>
<dbReference type="OrthoDB" id="330101at2"/>
<accession>A0A3E0TU88</accession>
<evidence type="ECO:0000256" key="1">
    <source>
        <dbReference type="SAM" id="SignalP"/>
    </source>
</evidence>
<reference evidence="3 4" key="1">
    <citation type="submission" date="2018-08" db="EMBL/GenBank/DDBJ databases">
        <title>Thalassotalea euphylliae genome.</title>
        <authorList>
            <person name="Summers S."/>
            <person name="Rice S.A."/>
            <person name="Freckelton M.L."/>
            <person name="Nedved B.T."/>
            <person name="Hadfield M.G."/>
        </authorList>
    </citation>
    <scope>NUCLEOTIDE SEQUENCE [LARGE SCALE GENOMIC DNA]</scope>
    <source>
        <strain evidence="3 4">H1</strain>
    </source>
</reference>
<dbReference type="InterPro" id="IPR032693">
    <property type="entry name" value="YtkA-like_dom"/>
</dbReference>
<dbReference type="Proteomes" id="UP000256478">
    <property type="component" value="Unassembled WGS sequence"/>
</dbReference>
<dbReference type="AlphaFoldDB" id="A0A3E0TU88"/>
<protein>
    <recommendedName>
        <fullName evidence="2">YtkA-like domain-containing protein</fullName>
    </recommendedName>
</protein>
<evidence type="ECO:0000313" key="4">
    <source>
        <dbReference type="Proteomes" id="UP000256478"/>
    </source>
</evidence>
<comment type="caution">
    <text evidence="3">The sequence shown here is derived from an EMBL/GenBank/DDBJ whole genome shotgun (WGS) entry which is preliminary data.</text>
</comment>
<feature type="signal peptide" evidence="1">
    <location>
        <begin position="1"/>
        <end position="22"/>
    </location>
</feature>
<dbReference type="EMBL" id="QUOU01000001">
    <property type="protein sequence ID" value="REL28039.1"/>
    <property type="molecule type" value="Genomic_DNA"/>
</dbReference>
<name>A0A3E0TU88_9GAMM</name>
<feature type="chain" id="PRO_5017828274" description="YtkA-like domain-containing protein" evidence="1">
    <location>
        <begin position="23"/>
        <end position="158"/>
    </location>
</feature>
<evidence type="ECO:0000259" key="2">
    <source>
        <dbReference type="Pfam" id="PF13115"/>
    </source>
</evidence>